<dbReference type="InterPro" id="IPR029063">
    <property type="entry name" value="SAM-dependent_MTases_sf"/>
</dbReference>
<organism evidence="2 3">
    <name type="scientific">Symbiodinium natans</name>
    <dbReference type="NCBI Taxonomy" id="878477"/>
    <lineage>
        <taxon>Eukaryota</taxon>
        <taxon>Sar</taxon>
        <taxon>Alveolata</taxon>
        <taxon>Dinophyceae</taxon>
        <taxon>Suessiales</taxon>
        <taxon>Symbiodiniaceae</taxon>
        <taxon>Symbiodinium</taxon>
    </lineage>
</organism>
<comment type="caution">
    <text evidence="2">The sequence shown here is derived from an EMBL/GenBank/DDBJ whole genome shotgun (WGS) entry which is preliminary data.</text>
</comment>
<evidence type="ECO:0008006" key="4">
    <source>
        <dbReference type="Google" id="ProtNLM"/>
    </source>
</evidence>
<evidence type="ECO:0000256" key="1">
    <source>
        <dbReference type="SAM" id="SignalP"/>
    </source>
</evidence>
<dbReference type="Proteomes" id="UP000604046">
    <property type="component" value="Unassembled WGS sequence"/>
</dbReference>
<reference evidence="2" key="1">
    <citation type="submission" date="2021-02" db="EMBL/GenBank/DDBJ databases">
        <authorList>
            <person name="Dougan E. K."/>
            <person name="Rhodes N."/>
            <person name="Thang M."/>
            <person name="Chan C."/>
        </authorList>
    </citation>
    <scope>NUCLEOTIDE SEQUENCE</scope>
</reference>
<protein>
    <recommendedName>
        <fullName evidence="4">Methyltransferase type 11 domain-containing protein</fullName>
    </recommendedName>
</protein>
<accession>A0A812NB66</accession>
<dbReference type="EMBL" id="CAJNDS010002046">
    <property type="protein sequence ID" value="CAE7298441.1"/>
    <property type="molecule type" value="Genomic_DNA"/>
</dbReference>
<name>A0A812NB66_9DINO</name>
<dbReference type="Gene3D" id="3.40.50.150">
    <property type="entry name" value="Vaccinia Virus protein VP39"/>
    <property type="match status" value="1"/>
</dbReference>
<keyword evidence="3" id="KW-1185">Reference proteome</keyword>
<evidence type="ECO:0000313" key="3">
    <source>
        <dbReference type="Proteomes" id="UP000604046"/>
    </source>
</evidence>
<feature type="signal peptide" evidence="1">
    <location>
        <begin position="1"/>
        <end position="27"/>
    </location>
</feature>
<keyword evidence="1" id="KW-0732">Signal</keyword>
<evidence type="ECO:0000313" key="2">
    <source>
        <dbReference type="EMBL" id="CAE7298441.1"/>
    </source>
</evidence>
<sequence>MASTCSRTLRRPCRALWSTLCWGCALSLGWEVAFCGSRPGMAEEMANMATTRKAANGFMFFNMQGSETEKFVVGKIFPLVKDLPNDFSALDWQPLDARGTRYFNAMDPTCAKYYAAAKLDSWPPTRQDEWKSRGGRDSKVDVDFLEFAPPTLPLKLRAGTVDVALLQPSAATDMGKKLYRQIFRETARVLKRKGQFLVFTSRSERLPDTSQNYFEIDDAEKGGDGVTYYLLTRKARKKKKKKVQDDKDEIQQPRQKVLGFTLNELEDALED</sequence>
<dbReference type="AlphaFoldDB" id="A0A812NB66"/>
<gene>
    <name evidence="2" type="ORF">SNAT2548_LOCUS15711</name>
</gene>
<feature type="chain" id="PRO_5032582067" description="Methyltransferase type 11 domain-containing protein" evidence="1">
    <location>
        <begin position="28"/>
        <end position="271"/>
    </location>
</feature>
<proteinExistence type="predicted"/>